<evidence type="ECO:0000313" key="1">
    <source>
        <dbReference type="EMBL" id="GAH63082.1"/>
    </source>
</evidence>
<reference evidence="1" key="1">
    <citation type="journal article" date="2014" name="Front. Microbiol.">
        <title>High frequency of phylogenetically diverse reductive dehalogenase-homologous genes in deep subseafloor sedimentary metagenomes.</title>
        <authorList>
            <person name="Kawai M."/>
            <person name="Futagami T."/>
            <person name="Toyoda A."/>
            <person name="Takaki Y."/>
            <person name="Nishi S."/>
            <person name="Hori S."/>
            <person name="Arai W."/>
            <person name="Tsubouchi T."/>
            <person name="Morono Y."/>
            <person name="Uchiyama I."/>
            <person name="Ito T."/>
            <person name="Fujiyama A."/>
            <person name="Inagaki F."/>
            <person name="Takami H."/>
        </authorList>
    </citation>
    <scope>NUCLEOTIDE SEQUENCE</scope>
    <source>
        <strain evidence="1">Expedition CK06-06</strain>
    </source>
</reference>
<protein>
    <recommendedName>
        <fullName evidence="2">DUF362 domain-containing protein</fullName>
    </recommendedName>
</protein>
<name>X1H0Z2_9ZZZZ</name>
<proteinExistence type="predicted"/>
<comment type="caution">
    <text evidence="1">The sequence shown here is derived from an EMBL/GenBank/DDBJ whole genome shotgun (WGS) entry which is preliminary data.</text>
</comment>
<gene>
    <name evidence="1" type="ORF">S03H2_50111</name>
</gene>
<organism evidence="1">
    <name type="scientific">marine sediment metagenome</name>
    <dbReference type="NCBI Taxonomy" id="412755"/>
    <lineage>
        <taxon>unclassified sequences</taxon>
        <taxon>metagenomes</taxon>
        <taxon>ecological metagenomes</taxon>
    </lineage>
</organism>
<feature type="non-terminal residue" evidence="1">
    <location>
        <position position="1"/>
    </location>
</feature>
<dbReference type="AlphaFoldDB" id="X1H0Z2"/>
<evidence type="ECO:0008006" key="2">
    <source>
        <dbReference type="Google" id="ProtNLM"/>
    </source>
</evidence>
<dbReference type="EMBL" id="BARU01031706">
    <property type="protein sequence ID" value="GAH63082.1"/>
    <property type="molecule type" value="Genomic_DNA"/>
</dbReference>
<sequence>DGSIGGEGPGPRAMRPRITNYILASGDQVAMDSVAAHMMGIEPMELDFIRLAHEKGLGIGDFSKIKVVGEDVSRVNLHFAHDEDTFASRGQKMIYHGWLKPLEKPLLRTPIVAWSYLASKMYHDWFWYPFIGKRRVKKILDTEWGELFRSYALHKGGR</sequence>
<accession>X1H0Z2</accession>